<dbReference type="InterPro" id="IPR051139">
    <property type="entry name" value="Mediator_complx_sub13"/>
</dbReference>
<evidence type="ECO:0000256" key="5">
    <source>
        <dbReference type="ARBA" id="ARBA00023015"/>
    </source>
</evidence>
<comment type="similarity">
    <text evidence="2">Belongs to the Mediator complex subunit 13 family.</text>
</comment>
<sequence>MLAYGLRKPLQELLDGMALLEQQATSLVDVALDADSNDGSFGWLALQEQWRRGFPCRSSMVHAGCVGVLASCHSLDIAGVELIDPLSADVSFCVLVEALFFLAGLLYLLP</sequence>
<dbReference type="PANTHER" id="PTHR48249">
    <property type="entry name" value="MEDIATOR OF RNA POLYMERASE II TRANSCRIPTION SUBUNIT 13"/>
    <property type="match status" value="1"/>
</dbReference>
<keyword evidence="5" id="KW-0805">Transcription regulation</keyword>
<reference evidence="8 9" key="1">
    <citation type="journal article" date="2014" name="Nat. Genet.">
        <title>Genome sequence of the hot pepper provides insights into the evolution of pungency in Capsicum species.</title>
        <authorList>
            <person name="Kim S."/>
            <person name="Park M."/>
            <person name="Yeom S.I."/>
            <person name="Kim Y.M."/>
            <person name="Lee J.M."/>
            <person name="Lee H.A."/>
            <person name="Seo E."/>
            <person name="Choi J."/>
            <person name="Cheong K."/>
            <person name="Kim K.T."/>
            <person name="Jung K."/>
            <person name="Lee G.W."/>
            <person name="Oh S.K."/>
            <person name="Bae C."/>
            <person name="Kim S.B."/>
            <person name="Lee H.Y."/>
            <person name="Kim S.Y."/>
            <person name="Kim M.S."/>
            <person name="Kang B.C."/>
            <person name="Jo Y.D."/>
            <person name="Yang H.B."/>
            <person name="Jeong H.J."/>
            <person name="Kang W.H."/>
            <person name="Kwon J.K."/>
            <person name="Shin C."/>
            <person name="Lim J.Y."/>
            <person name="Park J.H."/>
            <person name="Huh J.H."/>
            <person name="Kim J.S."/>
            <person name="Kim B.D."/>
            <person name="Cohen O."/>
            <person name="Paran I."/>
            <person name="Suh M.C."/>
            <person name="Lee S.B."/>
            <person name="Kim Y.K."/>
            <person name="Shin Y."/>
            <person name="Noh S.J."/>
            <person name="Park J."/>
            <person name="Seo Y.S."/>
            <person name="Kwon S.Y."/>
            <person name="Kim H.A."/>
            <person name="Park J.M."/>
            <person name="Kim H.J."/>
            <person name="Choi S.B."/>
            <person name="Bosland P.W."/>
            <person name="Reeves G."/>
            <person name="Jo S.H."/>
            <person name="Lee B.W."/>
            <person name="Cho H.T."/>
            <person name="Choi H.S."/>
            <person name="Lee M.S."/>
            <person name="Yu Y."/>
            <person name="Do Choi Y."/>
            <person name="Park B.S."/>
            <person name="van Deynze A."/>
            <person name="Ashrafi H."/>
            <person name="Hill T."/>
            <person name="Kim W.T."/>
            <person name="Pai H.S."/>
            <person name="Ahn H.K."/>
            <person name="Yeam I."/>
            <person name="Giovannoni J.J."/>
            <person name="Rose J.K."/>
            <person name="Sorensen I."/>
            <person name="Lee S.J."/>
            <person name="Kim R.W."/>
            <person name="Choi I.Y."/>
            <person name="Choi B.S."/>
            <person name="Lim J.S."/>
            <person name="Lee Y.H."/>
            <person name="Choi D."/>
        </authorList>
    </citation>
    <scope>NUCLEOTIDE SEQUENCE [LARGE SCALE GENOMIC DNA]</scope>
    <source>
        <strain evidence="9">cv. CM334</strain>
    </source>
</reference>
<dbReference type="STRING" id="4072.A0A2G2ZF83"/>
<keyword evidence="6" id="KW-0804">Transcription</keyword>
<comment type="caution">
    <text evidence="8">The sequence shown here is derived from an EMBL/GenBank/DDBJ whole genome shotgun (WGS) entry which is preliminary data.</text>
</comment>
<dbReference type="EMBL" id="AYRZ02000005">
    <property type="protein sequence ID" value="PHT80594.1"/>
    <property type="molecule type" value="Genomic_DNA"/>
</dbReference>
<evidence type="ECO:0000256" key="4">
    <source>
        <dbReference type="ARBA" id="ARBA00022491"/>
    </source>
</evidence>
<accession>A0A2G2ZF83</accession>
<dbReference type="Gramene" id="PHT80594">
    <property type="protein sequence ID" value="PHT80594"/>
    <property type="gene ID" value="T459_13609"/>
</dbReference>
<protein>
    <recommendedName>
        <fullName evidence="3">Mediator of RNA polymerase II transcription subunit 13</fullName>
    </recommendedName>
</protein>
<comment type="subcellular location">
    <subcellularLocation>
        <location evidence="1">Nucleus</location>
    </subcellularLocation>
</comment>
<proteinExistence type="inferred from homology"/>
<keyword evidence="4" id="KW-0678">Repressor</keyword>
<dbReference type="AlphaFoldDB" id="A0A2G2ZF83"/>
<name>A0A2G2ZF83_CAPAN</name>
<evidence type="ECO:0000313" key="9">
    <source>
        <dbReference type="Proteomes" id="UP000222542"/>
    </source>
</evidence>
<evidence type="ECO:0000313" key="8">
    <source>
        <dbReference type="EMBL" id="PHT80594.1"/>
    </source>
</evidence>
<reference evidence="8 9" key="2">
    <citation type="journal article" date="2017" name="Genome Biol.">
        <title>New reference genome sequences of hot pepper reveal the massive evolution of plant disease-resistance genes by retroduplication.</title>
        <authorList>
            <person name="Kim S."/>
            <person name="Park J."/>
            <person name="Yeom S.I."/>
            <person name="Kim Y.M."/>
            <person name="Seo E."/>
            <person name="Kim K.T."/>
            <person name="Kim M.S."/>
            <person name="Lee J.M."/>
            <person name="Cheong K."/>
            <person name="Shin H.S."/>
            <person name="Kim S.B."/>
            <person name="Han K."/>
            <person name="Lee J."/>
            <person name="Park M."/>
            <person name="Lee H.A."/>
            <person name="Lee H.Y."/>
            <person name="Lee Y."/>
            <person name="Oh S."/>
            <person name="Lee J.H."/>
            <person name="Choi E."/>
            <person name="Choi E."/>
            <person name="Lee S.E."/>
            <person name="Jeon J."/>
            <person name="Kim H."/>
            <person name="Choi G."/>
            <person name="Song H."/>
            <person name="Lee J."/>
            <person name="Lee S.C."/>
            <person name="Kwon J.K."/>
            <person name="Lee H.Y."/>
            <person name="Koo N."/>
            <person name="Hong Y."/>
            <person name="Kim R.W."/>
            <person name="Kang W.H."/>
            <person name="Huh J.H."/>
            <person name="Kang B.C."/>
            <person name="Yang T.J."/>
            <person name="Lee Y.H."/>
            <person name="Bennetzen J.L."/>
            <person name="Choi D."/>
        </authorList>
    </citation>
    <scope>NUCLEOTIDE SEQUENCE [LARGE SCALE GENOMIC DNA]</scope>
    <source>
        <strain evidence="9">cv. CM334</strain>
    </source>
</reference>
<organism evidence="8 9">
    <name type="scientific">Capsicum annuum</name>
    <name type="common">Capsicum pepper</name>
    <dbReference type="NCBI Taxonomy" id="4072"/>
    <lineage>
        <taxon>Eukaryota</taxon>
        <taxon>Viridiplantae</taxon>
        <taxon>Streptophyta</taxon>
        <taxon>Embryophyta</taxon>
        <taxon>Tracheophyta</taxon>
        <taxon>Spermatophyta</taxon>
        <taxon>Magnoliopsida</taxon>
        <taxon>eudicotyledons</taxon>
        <taxon>Gunneridae</taxon>
        <taxon>Pentapetalae</taxon>
        <taxon>asterids</taxon>
        <taxon>lamiids</taxon>
        <taxon>Solanales</taxon>
        <taxon>Solanaceae</taxon>
        <taxon>Solanoideae</taxon>
        <taxon>Capsiceae</taxon>
        <taxon>Capsicum</taxon>
    </lineage>
</organism>
<dbReference type="Proteomes" id="UP000222542">
    <property type="component" value="Unassembled WGS sequence"/>
</dbReference>
<evidence type="ECO:0000256" key="1">
    <source>
        <dbReference type="ARBA" id="ARBA00004123"/>
    </source>
</evidence>
<evidence type="ECO:0000256" key="2">
    <source>
        <dbReference type="ARBA" id="ARBA00009354"/>
    </source>
</evidence>
<keyword evidence="9" id="KW-1185">Reference proteome</keyword>
<evidence type="ECO:0000256" key="6">
    <source>
        <dbReference type="ARBA" id="ARBA00023163"/>
    </source>
</evidence>
<gene>
    <name evidence="8" type="ORF">T459_13609</name>
</gene>
<keyword evidence="7" id="KW-0539">Nucleus</keyword>
<evidence type="ECO:0000256" key="7">
    <source>
        <dbReference type="ARBA" id="ARBA00023242"/>
    </source>
</evidence>
<dbReference type="GO" id="GO:0005634">
    <property type="term" value="C:nucleus"/>
    <property type="evidence" value="ECO:0007669"/>
    <property type="project" value="UniProtKB-SubCell"/>
</dbReference>
<evidence type="ECO:0000256" key="3">
    <source>
        <dbReference type="ARBA" id="ARBA00019618"/>
    </source>
</evidence>
<dbReference type="PANTHER" id="PTHR48249:SF3">
    <property type="entry name" value="MEDIATOR OF RNA POLYMERASE II TRANSCRIPTION SUBUNIT 13"/>
    <property type="match status" value="1"/>
</dbReference>